<feature type="compositionally biased region" description="Polar residues" evidence="1">
    <location>
        <begin position="1"/>
        <end position="12"/>
    </location>
</feature>
<accession>A0A8K0GJ28</accession>
<organism evidence="2 3">
    <name type="scientific">Ignelater luminosus</name>
    <name type="common">Cucubano</name>
    <name type="synonym">Pyrophorus luminosus</name>
    <dbReference type="NCBI Taxonomy" id="2038154"/>
    <lineage>
        <taxon>Eukaryota</taxon>
        <taxon>Metazoa</taxon>
        <taxon>Ecdysozoa</taxon>
        <taxon>Arthropoda</taxon>
        <taxon>Hexapoda</taxon>
        <taxon>Insecta</taxon>
        <taxon>Pterygota</taxon>
        <taxon>Neoptera</taxon>
        <taxon>Endopterygota</taxon>
        <taxon>Coleoptera</taxon>
        <taxon>Polyphaga</taxon>
        <taxon>Elateriformia</taxon>
        <taxon>Elateroidea</taxon>
        <taxon>Elateridae</taxon>
        <taxon>Agrypninae</taxon>
        <taxon>Pyrophorini</taxon>
        <taxon>Ignelater</taxon>
    </lineage>
</organism>
<evidence type="ECO:0000256" key="1">
    <source>
        <dbReference type="SAM" id="MobiDB-lite"/>
    </source>
</evidence>
<gene>
    <name evidence="2" type="ORF">ILUMI_02668</name>
</gene>
<reference evidence="2" key="1">
    <citation type="submission" date="2019-08" db="EMBL/GenBank/DDBJ databases">
        <title>The genome of the North American firefly Photinus pyralis.</title>
        <authorList>
            <consortium name="Photinus pyralis genome working group"/>
            <person name="Fallon T.R."/>
            <person name="Sander Lower S.E."/>
            <person name="Weng J.-K."/>
        </authorList>
    </citation>
    <scope>NUCLEOTIDE SEQUENCE</scope>
    <source>
        <strain evidence="2">TRF0915ILg1</strain>
        <tissue evidence="2">Whole body</tissue>
    </source>
</reference>
<evidence type="ECO:0000313" key="3">
    <source>
        <dbReference type="Proteomes" id="UP000801492"/>
    </source>
</evidence>
<evidence type="ECO:0000313" key="2">
    <source>
        <dbReference type="EMBL" id="KAF2903522.1"/>
    </source>
</evidence>
<dbReference type="EMBL" id="VTPC01001008">
    <property type="protein sequence ID" value="KAF2903522.1"/>
    <property type="molecule type" value="Genomic_DNA"/>
</dbReference>
<sequence>MDAKLQKTNSSQKENENKAESSTLNRCRLVSTKECYRKLGSGMQCVESSLTDVVAKIEAKSWGSFTYQFECDCHLFSGRMEVEEQL</sequence>
<dbReference type="Proteomes" id="UP000801492">
    <property type="component" value="Unassembled WGS sequence"/>
</dbReference>
<comment type="caution">
    <text evidence="2">The sequence shown here is derived from an EMBL/GenBank/DDBJ whole genome shotgun (WGS) entry which is preliminary data.</text>
</comment>
<keyword evidence="3" id="KW-1185">Reference proteome</keyword>
<protein>
    <submittedName>
        <fullName evidence="2">Uncharacterized protein</fullName>
    </submittedName>
</protein>
<proteinExistence type="predicted"/>
<feature type="region of interest" description="Disordered" evidence="1">
    <location>
        <begin position="1"/>
        <end position="23"/>
    </location>
</feature>
<dbReference type="AlphaFoldDB" id="A0A8K0GJ28"/>
<name>A0A8K0GJ28_IGNLU</name>